<organism evidence="6 7">
    <name type="scientific">Meganyctiphanes norvegica</name>
    <name type="common">Northern krill</name>
    <name type="synonym">Thysanopoda norvegica</name>
    <dbReference type="NCBI Taxonomy" id="48144"/>
    <lineage>
        <taxon>Eukaryota</taxon>
        <taxon>Metazoa</taxon>
        <taxon>Ecdysozoa</taxon>
        <taxon>Arthropoda</taxon>
        <taxon>Crustacea</taxon>
        <taxon>Multicrustacea</taxon>
        <taxon>Malacostraca</taxon>
        <taxon>Eumalacostraca</taxon>
        <taxon>Eucarida</taxon>
        <taxon>Euphausiacea</taxon>
        <taxon>Euphausiidae</taxon>
        <taxon>Meganyctiphanes</taxon>
    </lineage>
</organism>
<dbReference type="PANTHER" id="PTHR47156:SF10">
    <property type="entry name" value="E3 UBIQUITIN-PROTEIN LIGASE TRIM-21-RELATED"/>
    <property type="match status" value="1"/>
</dbReference>
<evidence type="ECO:0000256" key="1">
    <source>
        <dbReference type="ARBA" id="ARBA00022723"/>
    </source>
</evidence>
<evidence type="ECO:0000313" key="6">
    <source>
        <dbReference type="EMBL" id="CAL4067167.1"/>
    </source>
</evidence>
<protein>
    <recommendedName>
        <fullName evidence="5">RING-type domain-containing protein</fullName>
    </recommendedName>
</protein>
<dbReference type="PROSITE" id="PS00518">
    <property type="entry name" value="ZF_RING_1"/>
    <property type="match status" value="1"/>
</dbReference>
<dbReference type="SUPFAM" id="SSF57850">
    <property type="entry name" value="RING/U-box"/>
    <property type="match status" value="1"/>
</dbReference>
<evidence type="ECO:0000259" key="5">
    <source>
        <dbReference type="PROSITE" id="PS50089"/>
    </source>
</evidence>
<keyword evidence="1" id="KW-0479">Metal-binding</keyword>
<dbReference type="PANTHER" id="PTHR47156">
    <property type="entry name" value="PROTEIN CBG20824"/>
    <property type="match status" value="1"/>
</dbReference>
<feature type="non-terminal residue" evidence="6">
    <location>
        <position position="141"/>
    </location>
</feature>
<reference evidence="6 7" key="1">
    <citation type="submission" date="2024-05" db="EMBL/GenBank/DDBJ databases">
        <authorList>
            <person name="Wallberg A."/>
        </authorList>
    </citation>
    <scope>NUCLEOTIDE SEQUENCE [LARGE SCALE GENOMIC DNA]</scope>
</reference>
<evidence type="ECO:0000256" key="3">
    <source>
        <dbReference type="ARBA" id="ARBA00022833"/>
    </source>
</evidence>
<comment type="caution">
    <text evidence="6">The sequence shown here is derived from an EMBL/GenBank/DDBJ whole genome shotgun (WGS) entry which is preliminary data.</text>
</comment>
<dbReference type="AlphaFoldDB" id="A0AAV2Q2J3"/>
<sequence>MDQSLPMPISHNNNIPEDIICPICMEIYSLDASKNPVMLLGCGHTICRGCINSIYESTQKINACPICRASYTGPHPSRFPVNYLVLSLVQPYLDPNESADYQKVPSFVSPSAPAADGLVSPSVPAADGLVSPSAPAADGLV</sequence>
<keyword evidence="2 4" id="KW-0863">Zinc-finger</keyword>
<name>A0AAV2Q2J3_MEGNR</name>
<evidence type="ECO:0000313" key="7">
    <source>
        <dbReference type="Proteomes" id="UP001497623"/>
    </source>
</evidence>
<feature type="domain" description="RING-type" evidence="5">
    <location>
        <begin position="21"/>
        <end position="68"/>
    </location>
</feature>
<dbReference type="InterPro" id="IPR017907">
    <property type="entry name" value="Znf_RING_CS"/>
</dbReference>
<proteinExistence type="predicted"/>
<accession>A0AAV2Q2J3</accession>
<gene>
    <name evidence="6" type="ORF">MNOR_LOCUS6253</name>
</gene>
<dbReference type="InterPro" id="IPR001841">
    <property type="entry name" value="Znf_RING"/>
</dbReference>
<keyword evidence="3" id="KW-0862">Zinc</keyword>
<dbReference type="GO" id="GO:0008270">
    <property type="term" value="F:zinc ion binding"/>
    <property type="evidence" value="ECO:0007669"/>
    <property type="project" value="UniProtKB-KW"/>
</dbReference>
<keyword evidence="7" id="KW-1185">Reference proteome</keyword>
<dbReference type="PROSITE" id="PS50089">
    <property type="entry name" value="ZF_RING_2"/>
    <property type="match status" value="1"/>
</dbReference>
<evidence type="ECO:0000256" key="4">
    <source>
        <dbReference type="PROSITE-ProRule" id="PRU00175"/>
    </source>
</evidence>
<dbReference type="SMART" id="SM00184">
    <property type="entry name" value="RING"/>
    <property type="match status" value="1"/>
</dbReference>
<dbReference type="Proteomes" id="UP001497623">
    <property type="component" value="Unassembled WGS sequence"/>
</dbReference>
<dbReference type="EMBL" id="CAXKWB010002550">
    <property type="protein sequence ID" value="CAL4067167.1"/>
    <property type="molecule type" value="Genomic_DNA"/>
</dbReference>
<dbReference type="InterPro" id="IPR052667">
    <property type="entry name" value="E3_ubiquitin-ligase_RING"/>
</dbReference>
<evidence type="ECO:0000256" key="2">
    <source>
        <dbReference type="ARBA" id="ARBA00022771"/>
    </source>
</evidence>
<dbReference type="InterPro" id="IPR013083">
    <property type="entry name" value="Znf_RING/FYVE/PHD"/>
</dbReference>
<dbReference type="Gene3D" id="3.30.40.10">
    <property type="entry name" value="Zinc/RING finger domain, C3HC4 (zinc finger)"/>
    <property type="match status" value="1"/>
</dbReference>
<dbReference type="InterPro" id="IPR027370">
    <property type="entry name" value="Znf-RING_euk"/>
</dbReference>
<dbReference type="Pfam" id="PF13445">
    <property type="entry name" value="zf-RING_UBOX"/>
    <property type="match status" value="1"/>
</dbReference>